<reference evidence="1 2" key="1">
    <citation type="journal article" date="2014" name="BMC Genomics">
        <title>Comparison of environmental and isolate Sulfobacillus genomes reveals diverse carbon, sulfur, nitrogen, and hydrogen metabolisms.</title>
        <authorList>
            <person name="Justice N.B."/>
            <person name="Norman A."/>
            <person name="Brown C.T."/>
            <person name="Singh A."/>
            <person name="Thomas B.C."/>
            <person name="Banfield J.F."/>
        </authorList>
    </citation>
    <scope>NUCLEOTIDE SEQUENCE [LARGE SCALE GENOMIC DNA]</scope>
    <source>
        <strain evidence="1">AMDSBA1</strain>
    </source>
</reference>
<protein>
    <submittedName>
        <fullName evidence="1">Uncharacterized protein</fullName>
    </submittedName>
</protein>
<gene>
    <name evidence="1" type="ORF">C7B43_06100</name>
</gene>
<dbReference type="AlphaFoldDB" id="A0A2T2X7K2"/>
<proteinExistence type="predicted"/>
<evidence type="ECO:0000313" key="1">
    <source>
        <dbReference type="EMBL" id="PSR30455.1"/>
    </source>
</evidence>
<sequence length="118" mass="13281">MGIKLWGLKSFPGDIGPPRRDSPILLALNEGMVARKDTWGRRRNIVSGKGVDLLCRDFSGARGGERLALALVLKEHLDIWEEGLEYRLFISRAEPLFKWKPRGRLSPGDKSQDGKLRA</sequence>
<evidence type="ECO:0000313" key="2">
    <source>
        <dbReference type="Proteomes" id="UP000242699"/>
    </source>
</evidence>
<dbReference type="Proteomes" id="UP000242699">
    <property type="component" value="Unassembled WGS sequence"/>
</dbReference>
<name>A0A2T2X7K2_9FIRM</name>
<accession>A0A2T2X7K2</accession>
<dbReference type="EMBL" id="PXYT01000010">
    <property type="protein sequence ID" value="PSR30455.1"/>
    <property type="molecule type" value="Genomic_DNA"/>
</dbReference>
<organism evidence="1 2">
    <name type="scientific">Sulfobacillus benefaciens</name>
    <dbReference type="NCBI Taxonomy" id="453960"/>
    <lineage>
        <taxon>Bacteria</taxon>
        <taxon>Bacillati</taxon>
        <taxon>Bacillota</taxon>
        <taxon>Clostridia</taxon>
        <taxon>Eubacteriales</taxon>
        <taxon>Clostridiales Family XVII. Incertae Sedis</taxon>
        <taxon>Sulfobacillus</taxon>
    </lineage>
</organism>
<comment type="caution">
    <text evidence="1">The sequence shown here is derived from an EMBL/GenBank/DDBJ whole genome shotgun (WGS) entry which is preliminary data.</text>
</comment>